<dbReference type="EMBL" id="CP010904">
    <property type="protein sequence ID" value="AKJ64806.1"/>
    <property type="molecule type" value="Genomic_DNA"/>
</dbReference>
<keyword evidence="11" id="KW-0732">Signal</keyword>
<protein>
    <recommendedName>
        <fullName evidence="8">P-type Zn(2+) transporter</fullName>
        <ecNumber evidence="8">7.2.2.12</ecNumber>
    </recommendedName>
</protein>
<dbReference type="Gene3D" id="3.40.1110.10">
    <property type="entry name" value="Calcium-transporting ATPase, cytoplasmic domain N"/>
    <property type="match status" value="1"/>
</dbReference>
<sequence precursor="true">MLLLAALIASRLFAHPFHADIVAIAAAVVLGLPLVATAMRDLALSRPNLNVMAALGIGAAFAAGEHLTAAAVAFFVQISNMIEDRSASGARRSIEALIRLRPASARRITPSGEEAVEAAALSVGERIRVRPGELVPGDGIIVAGRSTLNEATITGESLPVEKGEGDSIFAGTVNVTGVLDVEIGRAGQDTTLEQVRSLILEAEATRTPVMRLVDRYAGWYTPLVLILASIVLFFTRDMDRTVAMLVVACPCAILLSGPTAAVAALSAAARLGILIKNIADLEIAGRIKAVVFDKTGTITRGRLHVVGLQPADGVTEDELLRFAAGIEAHSNHPAAQAIVRAAREREIHPADIRNCEEEPGRGVRGVLSGNTVLAGRREFLIDAGVKMASESDEDDRQGSVVLIAKNGNLLGRVVLEDELRPGASEVVGQLRDEGVSHCVMLTGDRRPVAEAVARHLTFTDVVAELLPGQKMDAVKRLRADEGLVAAVGDGINDAPALAEADLSIAMGAAGSEAAIHAARMALLNNELNRIPFLFHLARRLTSVVRQNLVFSSVYVVGMLALSATGIIHPVVAVLLHTASTFIVIVNSARLVREGEDLEDLEVSGH</sequence>
<keyword evidence="7 10" id="KW-0472">Membrane</keyword>
<dbReference type="InterPro" id="IPR027256">
    <property type="entry name" value="P-typ_ATPase_IB"/>
</dbReference>
<dbReference type="STRING" id="1307763.L21SP4_01563"/>
<gene>
    <name evidence="13" type="primary">zosA</name>
    <name evidence="13" type="ORF">L21SP4_01563</name>
</gene>
<dbReference type="Pfam" id="PF00122">
    <property type="entry name" value="E1-E2_ATPase"/>
    <property type="match status" value="1"/>
</dbReference>
<evidence type="ECO:0000256" key="1">
    <source>
        <dbReference type="ARBA" id="ARBA00004370"/>
    </source>
</evidence>
<dbReference type="SUPFAM" id="SSF81653">
    <property type="entry name" value="Calcium ATPase, transduction domain A"/>
    <property type="match status" value="1"/>
</dbReference>
<dbReference type="NCBIfam" id="TIGR01494">
    <property type="entry name" value="ATPase_P-type"/>
    <property type="match status" value="1"/>
</dbReference>
<proteinExistence type="inferred from homology"/>
<keyword evidence="10" id="KW-0547">Nucleotide-binding</keyword>
<evidence type="ECO:0000256" key="3">
    <source>
        <dbReference type="ARBA" id="ARBA00022692"/>
    </source>
</evidence>
<dbReference type="PATRIC" id="fig|1609981.3.peg.1622"/>
<dbReference type="PROSITE" id="PS00154">
    <property type="entry name" value="ATPASE_E1_E2"/>
    <property type="match status" value="1"/>
</dbReference>
<dbReference type="InterPro" id="IPR036412">
    <property type="entry name" value="HAD-like_sf"/>
</dbReference>
<dbReference type="InterPro" id="IPR059000">
    <property type="entry name" value="ATPase_P-type_domA"/>
</dbReference>
<comment type="subcellular location">
    <subcellularLocation>
        <location evidence="10">Cell membrane</location>
    </subcellularLocation>
    <subcellularLocation>
        <location evidence="1">Membrane</location>
    </subcellularLocation>
</comment>
<dbReference type="InterPro" id="IPR008250">
    <property type="entry name" value="ATPase_P-typ_transduc_dom_A_sf"/>
</dbReference>
<dbReference type="SFLD" id="SFLDS00003">
    <property type="entry name" value="Haloacid_Dehalogenase"/>
    <property type="match status" value="1"/>
</dbReference>
<dbReference type="NCBIfam" id="TIGR01512">
    <property type="entry name" value="ATPase-IB2_Cd"/>
    <property type="match status" value="1"/>
</dbReference>
<evidence type="ECO:0000256" key="9">
    <source>
        <dbReference type="ARBA" id="ARBA00047308"/>
    </source>
</evidence>
<dbReference type="GO" id="GO:0046872">
    <property type="term" value="F:metal ion binding"/>
    <property type="evidence" value="ECO:0007669"/>
    <property type="project" value="UniProtKB-KW"/>
</dbReference>
<evidence type="ECO:0000259" key="12">
    <source>
        <dbReference type="Pfam" id="PF00122"/>
    </source>
</evidence>
<dbReference type="AlphaFoldDB" id="A0A0G3EEF7"/>
<dbReference type="InterPro" id="IPR023214">
    <property type="entry name" value="HAD_sf"/>
</dbReference>
<dbReference type="GO" id="GO:0005524">
    <property type="term" value="F:ATP binding"/>
    <property type="evidence" value="ECO:0007669"/>
    <property type="project" value="UniProtKB-UniRule"/>
</dbReference>
<keyword evidence="3 10" id="KW-0812">Transmembrane</keyword>
<dbReference type="GO" id="GO:0016887">
    <property type="term" value="F:ATP hydrolysis activity"/>
    <property type="evidence" value="ECO:0007669"/>
    <property type="project" value="InterPro"/>
</dbReference>
<keyword evidence="14" id="KW-1185">Reference proteome</keyword>
<accession>A0A0G3EEF7</accession>
<comment type="similarity">
    <text evidence="2 10">Belongs to the cation transport ATPase (P-type) (TC 3.A.3) family. Type IB subfamily.</text>
</comment>
<name>A0A0G3EEF7_9BACT</name>
<dbReference type="SUPFAM" id="SSF56784">
    <property type="entry name" value="HAD-like"/>
    <property type="match status" value="1"/>
</dbReference>
<evidence type="ECO:0000256" key="5">
    <source>
        <dbReference type="ARBA" id="ARBA00022967"/>
    </source>
</evidence>
<evidence type="ECO:0000256" key="8">
    <source>
        <dbReference type="ARBA" id="ARBA00039097"/>
    </source>
</evidence>
<dbReference type="InterPro" id="IPR018303">
    <property type="entry name" value="ATPase_P-typ_P_site"/>
</dbReference>
<keyword evidence="5" id="KW-1278">Translocase</keyword>
<evidence type="ECO:0000313" key="13">
    <source>
        <dbReference type="EMBL" id="AKJ64806.1"/>
    </source>
</evidence>
<evidence type="ECO:0000256" key="4">
    <source>
        <dbReference type="ARBA" id="ARBA00022723"/>
    </source>
</evidence>
<reference evidence="13 14" key="2">
    <citation type="journal article" date="2016" name="ISME J.">
        <title>Characterization of the first cultured representative of Verrucomicrobia subdivision 5 indicates the proposal of a novel phylum.</title>
        <authorList>
            <person name="Spring S."/>
            <person name="Bunk B."/>
            <person name="Sproer C."/>
            <person name="Schumann P."/>
            <person name="Rohde M."/>
            <person name="Tindall B.J."/>
            <person name="Klenk H.P."/>
        </authorList>
    </citation>
    <scope>NUCLEOTIDE SEQUENCE [LARGE SCALE GENOMIC DNA]</scope>
    <source>
        <strain evidence="13 14">L21-Fru-AB</strain>
    </source>
</reference>
<keyword evidence="4 10" id="KW-0479">Metal-binding</keyword>
<dbReference type="SFLD" id="SFLDF00027">
    <property type="entry name" value="p-type_atpase"/>
    <property type="match status" value="1"/>
</dbReference>
<feature type="domain" description="P-type ATPase A" evidence="12">
    <location>
        <begin position="100"/>
        <end position="199"/>
    </location>
</feature>
<feature type="chain" id="PRO_5005184195" description="P-type Zn(2+) transporter" evidence="11">
    <location>
        <begin position="20"/>
        <end position="605"/>
    </location>
</feature>
<keyword evidence="10" id="KW-1003">Cell membrane</keyword>
<dbReference type="KEGG" id="vbl:L21SP4_01563"/>
<feature type="transmembrane region" description="Helical" evidence="10">
    <location>
        <begin position="548"/>
        <end position="567"/>
    </location>
</feature>
<dbReference type="SUPFAM" id="SSF81665">
    <property type="entry name" value="Calcium ATPase, transmembrane domain M"/>
    <property type="match status" value="1"/>
</dbReference>
<dbReference type="PANTHER" id="PTHR48085">
    <property type="entry name" value="CADMIUM/ZINC-TRANSPORTING ATPASE HMA2-RELATED"/>
    <property type="match status" value="1"/>
</dbReference>
<dbReference type="EC" id="7.2.2.12" evidence="8"/>
<keyword evidence="13" id="KW-0378">Hydrolase</keyword>
<dbReference type="InterPro" id="IPR023298">
    <property type="entry name" value="ATPase_P-typ_TM_dom_sf"/>
</dbReference>
<dbReference type="GO" id="GO:0005886">
    <property type="term" value="C:plasma membrane"/>
    <property type="evidence" value="ECO:0007669"/>
    <property type="project" value="UniProtKB-SubCell"/>
</dbReference>
<evidence type="ECO:0000256" key="10">
    <source>
        <dbReference type="RuleBase" id="RU362081"/>
    </source>
</evidence>
<reference evidence="14" key="1">
    <citation type="submission" date="2015-02" db="EMBL/GenBank/DDBJ databases">
        <title>Description and complete genome sequence of the first cultured representative of the subdivision 5 of the Verrucomicrobia phylum.</title>
        <authorList>
            <person name="Spring S."/>
            <person name="Bunk B."/>
            <person name="Sproer C."/>
            <person name="Klenk H.-P."/>
        </authorList>
    </citation>
    <scope>NUCLEOTIDE SEQUENCE [LARGE SCALE GENOMIC DNA]</scope>
    <source>
        <strain evidence="14">L21-Fru-AB</strain>
    </source>
</reference>
<dbReference type="NCBIfam" id="TIGR01525">
    <property type="entry name" value="ATPase-IB_hvy"/>
    <property type="match status" value="1"/>
</dbReference>
<dbReference type="PRINTS" id="PR00119">
    <property type="entry name" value="CATATPASE"/>
</dbReference>
<evidence type="ECO:0000256" key="11">
    <source>
        <dbReference type="SAM" id="SignalP"/>
    </source>
</evidence>
<evidence type="ECO:0000256" key="7">
    <source>
        <dbReference type="ARBA" id="ARBA00023136"/>
    </source>
</evidence>
<organism evidence="13 14">
    <name type="scientific">Kiritimatiella glycovorans</name>
    <dbReference type="NCBI Taxonomy" id="1307763"/>
    <lineage>
        <taxon>Bacteria</taxon>
        <taxon>Pseudomonadati</taxon>
        <taxon>Kiritimatiellota</taxon>
        <taxon>Kiritimatiellia</taxon>
        <taxon>Kiritimatiellales</taxon>
        <taxon>Kiritimatiellaceae</taxon>
        <taxon>Kiritimatiella</taxon>
    </lineage>
</organism>
<dbReference type="Proteomes" id="UP000035268">
    <property type="component" value="Chromosome"/>
</dbReference>
<dbReference type="Gene3D" id="2.70.150.10">
    <property type="entry name" value="Calcium-transporting ATPase, cytoplasmic transduction domain A"/>
    <property type="match status" value="1"/>
</dbReference>
<evidence type="ECO:0000256" key="6">
    <source>
        <dbReference type="ARBA" id="ARBA00022989"/>
    </source>
</evidence>
<dbReference type="SFLD" id="SFLDG00002">
    <property type="entry name" value="C1.7:_P-type_atpase_like"/>
    <property type="match status" value="1"/>
</dbReference>
<dbReference type="Pfam" id="PF00702">
    <property type="entry name" value="Hydrolase"/>
    <property type="match status" value="1"/>
</dbReference>
<dbReference type="NCBIfam" id="TIGR01511">
    <property type="entry name" value="ATPase-IB1_Cu"/>
    <property type="match status" value="1"/>
</dbReference>
<dbReference type="InterPro" id="IPR001757">
    <property type="entry name" value="P_typ_ATPase"/>
</dbReference>
<dbReference type="Gene3D" id="3.40.50.1000">
    <property type="entry name" value="HAD superfamily/HAD-like"/>
    <property type="match status" value="1"/>
</dbReference>
<dbReference type="GO" id="GO:0016463">
    <property type="term" value="F:P-type zinc transporter activity"/>
    <property type="evidence" value="ECO:0007669"/>
    <property type="project" value="UniProtKB-EC"/>
</dbReference>
<evidence type="ECO:0000256" key="2">
    <source>
        <dbReference type="ARBA" id="ARBA00006024"/>
    </source>
</evidence>
<dbReference type="InterPro" id="IPR051014">
    <property type="entry name" value="Cation_Transport_ATPase_IB"/>
</dbReference>
<keyword evidence="6 10" id="KW-1133">Transmembrane helix</keyword>
<feature type="signal peptide" evidence="11">
    <location>
        <begin position="1"/>
        <end position="19"/>
    </location>
</feature>
<dbReference type="InterPro" id="IPR023299">
    <property type="entry name" value="ATPase_P-typ_cyto_dom_N"/>
</dbReference>
<keyword evidence="10" id="KW-0067">ATP-binding</keyword>
<feature type="transmembrane region" description="Helical" evidence="10">
    <location>
        <begin position="216"/>
        <end position="235"/>
    </location>
</feature>
<feature type="transmembrane region" description="Helical" evidence="10">
    <location>
        <begin position="241"/>
        <end position="268"/>
    </location>
</feature>
<dbReference type="PANTHER" id="PTHR48085:SF5">
    <property type="entry name" value="CADMIUM_ZINC-TRANSPORTING ATPASE HMA4-RELATED"/>
    <property type="match status" value="1"/>
</dbReference>
<comment type="catalytic activity">
    <reaction evidence="9">
        <text>Zn(2+)(in) + ATP + H2O = Zn(2+)(out) + ADP + phosphate + H(+)</text>
        <dbReference type="Rhea" id="RHEA:20621"/>
        <dbReference type="ChEBI" id="CHEBI:15377"/>
        <dbReference type="ChEBI" id="CHEBI:15378"/>
        <dbReference type="ChEBI" id="CHEBI:29105"/>
        <dbReference type="ChEBI" id="CHEBI:30616"/>
        <dbReference type="ChEBI" id="CHEBI:43474"/>
        <dbReference type="ChEBI" id="CHEBI:456216"/>
        <dbReference type="EC" id="7.2.2.12"/>
    </reaction>
</comment>
<dbReference type="FunFam" id="2.70.150.10:FF:000002">
    <property type="entry name" value="Copper-transporting ATPase 1, putative"/>
    <property type="match status" value="1"/>
</dbReference>
<evidence type="ECO:0000313" key="14">
    <source>
        <dbReference type="Proteomes" id="UP000035268"/>
    </source>
</evidence>
<dbReference type="PROSITE" id="PS01229">
    <property type="entry name" value="COF_2"/>
    <property type="match status" value="1"/>
</dbReference>
<feature type="transmembrane region" description="Helical" evidence="10">
    <location>
        <begin position="55"/>
        <end position="76"/>
    </location>
</feature>
<dbReference type="InterPro" id="IPR044492">
    <property type="entry name" value="P_typ_ATPase_HD_dom"/>
</dbReference>